<keyword evidence="3" id="KW-1003">Cell membrane</keyword>
<reference evidence="8 9" key="1">
    <citation type="submission" date="2019-06" db="EMBL/GenBank/DDBJ databases">
        <title>Sequencing the genomes of 1000 actinobacteria strains.</title>
        <authorList>
            <person name="Klenk H.-P."/>
        </authorList>
    </citation>
    <scope>NUCLEOTIDE SEQUENCE [LARGE SCALE GENOMIC DNA]</scope>
    <source>
        <strain evidence="8 9">DSM 45928</strain>
    </source>
</reference>
<dbReference type="GO" id="GO:0015190">
    <property type="term" value="F:L-leucine transmembrane transporter activity"/>
    <property type="evidence" value="ECO:0007669"/>
    <property type="project" value="TreeGrafter"/>
</dbReference>
<dbReference type="PANTHER" id="PTHR30086:SF15">
    <property type="entry name" value="LEUCINE EFFLUX PROTEIN"/>
    <property type="match status" value="1"/>
</dbReference>
<feature type="transmembrane region" description="Helical" evidence="7">
    <location>
        <begin position="158"/>
        <end position="181"/>
    </location>
</feature>
<dbReference type="PIRSF" id="PIRSF006324">
    <property type="entry name" value="LeuE"/>
    <property type="match status" value="1"/>
</dbReference>
<comment type="subcellular location">
    <subcellularLocation>
        <location evidence="1">Cell membrane</location>
        <topology evidence="1">Multi-pass membrane protein</topology>
    </subcellularLocation>
</comment>
<evidence type="ECO:0000256" key="4">
    <source>
        <dbReference type="ARBA" id="ARBA00022692"/>
    </source>
</evidence>
<dbReference type="PANTHER" id="PTHR30086">
    <property type="entry name" value="ARGININE EXPORTER PROTEIN ARGO"/>
    <property type="match status" value="1"/>
</dbReference>
<dbReference type="GO" id="GO:0005886">
    <property type="term" value="C:plasma membrane"/>
    <property type="evidence" value="ECO:0007669"/>
    <property type="project" value="UniProtKB-SubCell"/>
</dbReference>
<evidence type="ECO:0000256" key="2">
    <source>
        <dbReference type="ARBA" id="ARBA00007928"/>
    </source>
</evidence>
<name>A0A543B2Q4_9ACTN</name>
<evidence type="ECO:0000256" key="6">
    <source>
        <dbReference type="ARBA" id="ARBA00023136"/>
    </source>
</evidence>
<evidence type="ECO:0000256" key="1">
    <source>
        <dbReference type="ARBA" id="ARBA00004651"/>
    </source>
</evidence>
<keyword evidence="6 7" id="KW-0472">Membrane</keyword>
<comment type="similarity">
    <text evidence="2">Belongs to the Rht family.</text>
</comment>
<keyword evidence="5 7" id="KW-1133">Transmembrane helix</keyword>
<feature type="transmembrane region" description="Helical" evidence="7">
    <location>
        <begin position="71"/>
        <end position="92"/>
    </location>
</feature>
<dbReference type="Proteomes" id="UP000317043">
    <property type="component" value="Unassembled WGS sequence"/>
</dbReference>
<organism evidence="8 9">
    <name type="scientific">Stackebrandtia endophytica</name>
    <dbReference type="NCBI Taxonomy" id="1496996"/>
    <lineage>
        <taxon>Bacteria</taxon>
        <taxon>Bacillati</taxon>
        <taxon>Actinomycetota</taxon>
        <taxon>Actinomycetes</taxon>
        <taxon>Glycomycetales</taxon>
        <taxon>Glycomycetaceae</taxon>
        <taxon>Stackebrandtia</taxon>
    </lineage>
</organism>
<dbReference type="RefSeq" id="WP_142044185.1">
    <property type="nucleotide sequence ID" value="NZ_JBHTGS010000002.1"/>
</dbReference>
<feature type="transmembrane region" description="Helical" evidence="7">
    <location>
        <begin position="7"/>
        <end position="29"/>
    </location>
</feature>
<dbReference type="AlphaFoldDB" id="A0A543B2Q4"/>
<proteinExistence type="inferred from homology"/>
<accession>A0A543B2Q4</accession>
<protein>
    <submittedName>
        <fullName evidence="8">Leucine efflux protein</fullName>
    </submittedName>
</protein>
<feature type="transmembrane region" description="Helical" evidence="7">
    <location>
        <begin position="41"/>
        <end position="65"/>
    </location>
</feature>
<evidence type="ECO:0000313" key="9">
    <source>
        <dbReference type="Proteomes" id="UP000317043"/>
    </source>
</evidence>
<dbReference type="Pfam" id="PF01810">
    <property type="entry name" value="LysE"/>
    <property type="match status" value="1"/>
</dbReference>
<evidence type="ECO:0000256" key="7">
    <source>
        <dbReference type="SAM" id="Phobius"/>
    </source>
</evidence>
<evidence type="ECO:0000256" key="5">
    <source>
        <dbReference type="ARBA" id="ARBA00022989"/>
    </source>
</evidence>
<dbReference type="InterPro" id="IPR001123">
    <property type="entry name" value="LeuE-type"/>
</dbReference>
<feature type="transmembrane region" description="Helical" evidence="7">
    <location>
        <begin position="125"/>
        <end position="146"/>
    </location>
</feature>
<evidence type="ECO:0000256" key="3">
    <source>
        <dbReference type="ARBA" id="ARBA00022475"/>
    </source>
</evidence>
<dbReference type="NCBIfam" id="NF008201">
    <property type="entry name" value="PRK10958.1"/>
    <property type="match status" value="1"/>
</dbReference>
<feature type="transmembrane region" description="Helical" evidence="7">
    <location>
        <begin position="193"/>
        <end position="213"/>
    </location>
</feature>
<evidence type="ECO:0000313" key="8">
    <source>
        <dbReference type="EMBL" id="TQL79125.1"/>
    </source>
</evidence>
<sequence length="215" mass="22873">MLGVTDLWAYLIATVLIILLPGPNSLYVLSVSARRGVRAGYQGAVGVLVGDTILMTASAAGVASLLQTSPVAFGIIRYAGAAYLAYLGFTLIRGGIQTWRRRHEVVSEAVQPATSTQTERPFRRALVASLLNPKAILFFVAFFVQFVNPAYPYPVLSFLLLGMIVQVCSISYLSILIFGGNALANTFRRRTKLASLGTGAVGVVMLGFAARLAGG</sequence>
<dbReference type="OrthoDB" id="3175972at2"/>
<comment type="caution">
    <text evidence="8">The sequence shown here is derived from an EMBL/GenBank/DDBJ whole genome shotgun (WGS) entry which is preliminary data.</text>
</comment>
<dbReference type="GO" id="GO:0015820">
    <property type="term" value="P:L-leucine transport"/>
    <property type="evidence" value="ECO:0007669"/>
    <property type="project" value="TreeGrafter"/>
</dbReference>
<dbReference type="InParanoid" id="A0A543B2Q4"/>
<keyword evidence="4 7" id="KW-0812">Transmembrane</keyword>
<gene>
    <name evidence="8" type="ORF">FB566_4726</name>
</gene>
<keyword evidence="9" id="KW-1185">Reference proteome</keyword>
<dbReference type="EMBL" id="VFOW01000001">
    <property type="protein sequence ID" value="TQL79125.1"/>
    <property type="molecule type" value="Genomic_DNA"/>
</dbReference>